<evidence type="ECO:0008006" key="5">
    <source>
        <dbReference type="Google" id="ProtNLM"/>
    </source>
</evidence>
<keyword evidence="2" id="KW-0812">Transmembrane</keyword>
<evidence type="ECO:0000313" key="3">
    <source>
        <dbReference type="EMBL" id="RCJ36470.1"/>
    </source>
</evidence>
<feature type="compositionally biased region" description="Basic and acidic residues" evidence="1">
    <location>
        <begin position="65"/>
        <end position="77"/>
    </location>
</feature>
<comment type="caution">
    <text evidence="3">The sequence shown here is derived from an EMBL/GenBank/DDBJ whole genome shotgun (WGS) entry which is preliminary data.</text>
</comment>
<evidence type="ECO:0000256" key="2">
    <source>
        <dbReference type="SAM" id="Phobius"/>
    </source>
</evidence>
<dbReference type="AlphaFoldDB" id="A0A367RL67"/>
<dbReference type="Proteomes" id="UP000252107">
    <property type="component" value="Unassembled WGS sequence"/>
</dbReference>
<sequence>MLQAFSTDLIIPEPSEDLLANEPWSIEIYADGLMDELFSDIDEILDFSGNLPSQTLKYGSRVSRRSKEETNSRERFYKSANPSAPIPPEYEQLQTVNVPQIVLPNALNRTGQAVTQLRNKQMSTVVVGTPTVPSVSQRYQQTKRALGKLLILGTTIGVAIAGTIYFIHSGVLLLLTSRLTQPIYTPQSQLSTKADVEADLVDYMLGALTVIDKQDTTNNQLSSRTGLPNRVVSNPSAIAFASTQPVGKLPPPLAANNTPLSLSSNRSSNVVERIYIPVYQAPSPMRYAPPPILGNPRVIPPVAANSKTSQPNIVKTALNQVRQAAKPVNVNMMAAAVRSQLKPLAVRTAPIDVRQPSSPLPALPVVPFGAAPPKLAATASTPETALVSSTASQQQGYLSTAAAIPSHTLEGLLELGNKSVALFQVDGVTRRIKIGEGIGSSGWTLVDVSNGEAVVRRNGEVRSIYAGQKL</sequence>
<dbReference type="EMBL" id="LXQD01000142">
    <property type="protein sequence ID" value="RCJ36470.1"/>
    <property type="molecule type" value="Genomic_DNA"/>
</dbReference>
<accession>A0A367RL67</accession>
<keyword evidence="2" id="KW-1133">Transmembrane helix</keyword>
<evidence type="ECO:0000313" key="4">
    <source>
        <dbReference type="Proteomes" id="UP000252107"/>
    </source>
</evidence>
<keyword evidence="2" id="KW-0472">Membrane</keyword>
<organism evidence="3 4">
    <name type="scientific">Nostoc minutum NIES-26</name>
    <dbReference type="NCBI Taxonomy" id="1844469"/>
    <lineage>
        <taxon>Bacteria</taxon>
        <taxon>Bacillati</taxon>
        <taxon>Cyanobacteriota</taxon>
        <taxon>Cyanophyceae</taxon>
        <taxon>Nostocales</taxon>
        <taxon>Nostocaceae</taxon>
        <taxon>Nostoc</taxon>
    </lineage>
</organism>
<feature type="transmembrane region" description="Helical" evidence="2">
    <location>
        <begin position="149"/>
        <end position="175"/>
    </location>
</feature>
<protein>
    <recommendedName>
        <fullName evidence="5">Type II secretion system protein GspC N-terminal domain-containing protein</fullName>
    </recommendedName>
</protein>
<reference evidence="3" key="1">
    <citation type="submission" date="2016-04" db="EMBL/GenBank/DDBJ databases">
        <authorList>
            <person name="Tabuchi Yagui T.R."/>
        </authorList>
    </citation>
    <scope>NUCLEOTIDE SEQUENCE [LARGE SCALE GENOMIC DNA]</scope>
    <source>
        <strain evidence="3">NIES-26</strain>
    </source>
</reference>
<keyword evidence="4" id="KW-1185">Reference proteome</keyword>
<feature type="region of interest" description="Disordered" evidence="1">
    <location>
        <begin position="58"/>
        <end position="85"/>
    </location>
</feature>
<proteinExistence type="predicted"/>
<name>A0A367RL67_9NOSO</name>
<evidence type="ECO:0000256" key="1">
    <source>
        <dbReference type="SAM" id="MobiDB-lite"/>
    </source>
</evidence>
<gene>
    <name evidence="3" type="ORF">A6770_15675</name>
</gene>